<dbReference type="HOGENOM" id="CLU_3038833_0_0_2"/>
<reference evidence="1 2" key="1">
    <citation type="submission" date="2011-03" db="EMBL/GenBank/DDBJ databases">
        <title>The complete genome of Archaeoglobus veneficus SNP6.</title>
        <authorList>
            <consortium name="US DOE Joint Genome Institute (JGI-PGF)"/>
            <person name="Lucas S."/>
            <person name="Copeland A."/>
            <person name="Lapidus A."/>
            <person name="Bruce D."/>
            <person name="Goodwin L."/>
            <person name="Pitluck S."/>
            <person name="Kyrpides N."/>
            <person name="Mavromatis K."/>
            <person name="Pagani I."/>
            <person name="Ivanova N."/>
            <person name="Mikhailova N."/>
            <person name="Lu M."/>
            <person name="Detter J.C."/>
            <person name="Tapia R."/>
            <person name="Han C."/>
            <person name="Land M."/>
            <person name="Hauser L."/>
            <person name="Markowitz V."/>
            <person name="Cheng J.-F."/>
            <person name="Hugenholtz P."/>
            <person name="Woyke T."/>
            <person name="Wu D."/>
            <person name="Spring S."/>
            <person name="Brambilla E."/>
            <person name="Klenk H.-P."/>
            <person name="Eisen J.A."/>
        </authorList>
    </citation>
    <scope>NUCLEOTIDE SEQUENCE [LARGE SCALE GENOMIC DNA]</scope>
    <source>
        <strain>SNP6</strain>
    </source>
</reference>
<sequence>MAEAKKKTRKRIYNPVTGRYYELRQRTTESGRKGQIKGLWRPPKKRRKKSLLDIIFEK</sequence>
<dbReference type="STRING" id="693661.Arcve_1906"/>
<dbReference type="KEGG" id="ave:Arcve_1906"/>
<proteinExistence type="predicted"/>
<evidence type="ECO:0000313" key="2">
    <source>
        <dbReference type="Proteomes" id="UP000008136"/>
    </source>
</evidence>
<dbReference type="EMBL" id="CP002588">
    <property type="protein sequence ID" value="AEA47899.1"/>
    <property type="molecule type" value="Genomic_DNA"/>
</dbReference>
<organism evidence="1 2">
    <name type="scientific">Archaeoglobus veneficus (strain DSM 11195 / SNP6)</name>
    <dbReference type="NCBI Taxonomy" id="693661"/>
    <lineage>
        <taxon>Archaea</taxon>
        <taxon>Methanobacteriati</taxon>
        <taxon>Methanobacteriota</taxon>
        <taxon>Archaeoglobi</taxon>
        <taxon>Archaeoglobales</taxon>
        <taxon>Archaeoglobaceae</taxon>
        <taxon>Archaeoglobus</taxon>
    </lineage>
</organism>
<protein>
    <submittedName>
        <fullName evidence="1">Uncharacterized protein</fullName>
    </submittedName>
</protein>
<keyword evidence="2" id="KW-1185">Reference proteome</keyword>
<name>F2KRG5_ARCVS</name>
<dbReference type="GeneID" id="43002857"/>
<dbReference type="OrthoDB" id="376733at2157"/>
<dbReference type="Proteomes" id="UP000008136">
    <property type="component" value="Chromosome"/>
</dbReference>
<accession>F2KRG5</accession>
<dbReference type="AlphaFoldDB" id="F2KRG5"/>
<gene>
    <name evidence="1" type="ordered locus">Arcve_1906</name>
</gene>
<evidence type="ECO:0000313" key="1">
    <source>
        <dbReference type="EMBL" id="AEA47899.1"/>
    </source>
</evidence>
<dbReference type="RefSeq" id="WP_013684555.1">
    <property type="nucleotide sequence ID" value="NC_015320.1"/>
</dbReference>